<dbReference type="RefSeq" id="XP_022482159.1">
    <property type="nucleotide sequence ID" value="XM_022637987.1"/>
</dbReference>
<organism evidence="2 3">
    <name type="scientific">Penicillium arizonense</name>
    <dbReference type="NCBI Taxonomy" id="1835702"/>
    <lineage>
        <taxon>Eukaryota</taxon>
        <taxon>Fungi</taxon>
        <taxon>Dikarya</taxon>
        <taxon>Ascomycota</taxon>
        <taxon>Pezizomycotina</taxon>
        <taxon>Eurotiomycetes</taxon>
        <taxon>Eurotiomycetidae</taxon>
        <taxon>Eurotiales</taxon>
        <taxon>Aspergillaceae</taxon>
        <taxon>Penicillium</taxon>
    </lineage>
</organism>
<accession>A0A1F5L187</accession>
<dbReference type="Proteomes" id="UP000177622">
    <property type="component" value="Unassembled WGS sequence"/>
</dbReference>
<comment type="caution">
    <text evidence="2">The sequence shown here is derived from an EMBL/GenBank/DDBJ whole genome shotgun (WGS) entry which is preliminary data.</text>
</comment>
<dbReference type="OrthoDB" id="4305546at2759"/>
<feature type="coiled-coil region" evidence="1">
    <location>
        <begin position="75"/>
        <end position="102"/>
    </location>
</feature>
<keyword evidence="3" id="KW-1185">Reference proteome</keyword>
<keyword evidence="1" id="KW-0175">Coiled coil</keyword>
<evidence type="ECO:0000313" key="3">
    <source>
        <dbReference type="Proteomes" id="UP000177622"/>
    </source>
</evidence>
<dbReference type="EMBL" id="LXJU01000136">
    <property type="protein sequence ID" value="OGE46691.1"/>
    <property type="molecule type" value="Genomic_DNA"/>
</dbReference>
<dbReference type="AlphaFoldDB" id="A0A1F5L187"/>
<gene>
    <name evidence="2" type="ORF">PENARI_c136G12001</name>
</gene>
<evidence type="ECO:0000256" key="1">
    <source>
        <dbReference type="SAM" id="Coils"/>
    </source>
</evidence>
<evidence type="ECO:0000313" key="2">
    <source>
        <dbReference type="EMBL" id="OGE46691.1"/>
    </source>
</evidence>
<sequence length="124" mass="13901">MVAELSSLQHGILRGRPSKPQTFTIESSEFYSLLRGLADPGSGTLLEKIEHFINGITQDGFADVLTENATLVRETTALKGRVQELEETQENMKARLDELCKEKQVSTIQDNPVRKRRQCLGDAR</sequence>
<proteinExistence type="predicted"/>
<name>A0A1F5L187_PENAI</name>
<dbReference type="GeneID" id="34582721"/>
<protein>
    <submittedName>
        <fullName evidence="2">Uncharacterized protein</fullName>
    </submittedName>
</protein>
<reference evidence="2 3" key="1">
    <citation type="journal article" date="2016" name="Sci. Rep.">
        <title>Penicillium arizonense, a new, genome sequenced fungal species, reveals a high chemical diversity in secreted metabolites.</title>
        <authorList>
            <person name="Grijseels S."/>
            <person name="Nielsen J.C."/>
            <person name="Randelovic M."/>
            <person name="Nielsen J."/>
            <person name="Nielsen K.F."/>
            <person name="Workman M."/>
            <person name="Frisvad J.C."/>
        </authorList>
    </citation>
    <scope>NUCLEOTIDE SEQUENCE [LARGE SCALE GENOMIC DNA]</scope>
    <source>
        <strain evidence="2 3">CBS 141311</strain>
    </source>
</reference>